<dbReference type="PROSITE" id="PS00211">
    <property type="entry name" value="ABC_TRANSPORTER_1"/>
    <property type="match status" value="1"/>
</dbReference>
<dbReference type="GO" id="GO:0016887">
    <property type="term" value="F:ATP hydrolysis activity"/>
    <property type="evidence" value="ECO:0007669"/>
    <property type="project" value="InterPro"/>
</dbReference>
<gene>
    <name evidence="8" type="primary">thiQ</name>
    <name evidence="8" type="ORF">D6U24_09225</name>
</gene>
<sequence>MLMRKSMLALDKVRYEYEHEWFEFDLNVADGDIVALMGPSGAGKSTLLSLVAGFIEPVSGSIKVNDQSVLGLAPYQRPFSMLFQEHNLFAHLTVRENIGLGLHPGLKLNAEQKQQVVDAAQQVGIADYLDRLPEQLSGGQRQRVALARCFVQPNPIWLLDEPFSALDPLLREEMLALVKQLASERQRTVVMVTHHLSDARAIASQIAFLSQGKVKVVSDCQAVTAQHPHPELAQFVAAALNEPK</sequence>
<keyword evidence="1" id="KW-0813">Transport</keyword>
<evidence type="ECO:0000313" key="8">
    <source>
        <dbReference type="EMBL" id="MVD23536.1"/>
    </source>
</evidence>
<dbReference type="OMA" id="FNRFAHD"/>
<keyword evidence="2" id="KW-1003">Cell membrane</keyword>
<dbReference type="FunFam" id="3.40.50.300:FF:001071">
    <property type="entry name" value="Thiamine import ATP-binding protein ThiQ"/>
    <property type="match status" value="1"/>
</dbReference>
<evidence type="ECO:0000256" key="6">
    <source>
        <dbReference type="ARBA" id="ARBA00022967"/>
    </source>
</evidence>
<dbReference type="GO" id="GO:0016020">
    <property type="term" value="C:membrane"/>
    <property type="evidence" value="ECO:0007669"/>
    <property type="project" value="InterPro"/>
</dbReference>
<dbReference type="InterPro" id="IPR050093">
    <property type="entry name" value="ABC_SmlMolc_Importer"/>
</dbReference>
<comment type="caution">
    <text evidence="8">The sequence shown here is derived from an EMBL/GenBank/DDBJ whole genome shotgun (WGS) entry which is preliminary data.</text>
</comment>
<evidence type="ECO:0000256" key="1">
    <source>
        <dbReference type="ARBA" id="ARBA00022448"/>
    </source>
</evidence>
<dbReference type="AlphaFoldDB" id="A0A0H8S806"/>
<keyword evidence="7" id="KW-0472">Membrane</keyword>
<dbReference type="RefSeq" id="WP_001883896.1">
    <property type="nucleotide sequence ID" value="NZ_CWOJ01000005.1"/>
</dbReference>
<dbReference type="SUPFAM" id="SSF52540">
    <property type="entry name" value="P-loop containing nucleoside triphosphate hydrolases"/>
    <property type="match status" value="1"/>
</dbReference>
<dbReference type="SMR" id="A0A0H8S806"/>
<dbReference type="EMBL" id="QZRB01000011">
    <property type="protein sequence ID" value="MVD23536.1"/>
    <property type="molecule type" value="Genomic_DNA"/>
</dbReference>
<dbReference type="InterPro" id="IPR027417">
    <property type="entry name" value="P-loop_NTPase"/>
</dbReference>
<dbReference type="Pfam" id="PF00005">
    <property type="entry name" value="ABC_tran"/>
    <property type="match status" value="1"/>
</dbReference>
<keyword evidence="5 8" id="KW-0067">ATP-binding</keyword>
<dbReference type="InterPro" id="IPR003439">
    <property type="entry name" value="ABC_transporter-like_ATP-bd"/>
</dbReference>
<dbReference type="Gene3D" id="3.40.50.300">
    <property type="entry name" value="P-loop containing nucleotide triphosphate hydrolases"/>
    <property type="match status" value="1"/>
</dbReference>
<evidence type="ECO:0000256" key="5">
    <source>
        <dbReference type="ARBA" id="ARBA00022840"/>
    </source>
</evidence>
<dbReference type="Proteomes" id="UP000471242">
    <property type="component" value="Unassembled WGS sequence"/>
</dbReference>
<accession>A0A0H8S806</accession>
<dbReference type="GO" id="GO:0071934">
    <property type="term" value="P:thiamine transmembrane transport"/>
    <property type="evidence" value="ECO:0007669"/>
    <property type="project" value="InterPro"/>
</dbReference>
<dbReference type="InterPro" id="IPR005968">
    <property type="entry name" value="Thiamine_ABC_ThiQ"/>
</dbReference>
<evidence type="ECO:0000313" key="9">
    <source>
        <dbReference type="Proteomes" id="UP000471242"/>
    </source>
</evidence>
<reference evidence="8 9" key="1">
    <citation type="submission" date="2018-09" db="EMBL/GenBank/DDBJ databases">
        <title>Genomic epidemiology reveals two lineages of Vibrio cholerae that can cause global cholera epidemics despite absence of cholera toxin gene.</title>
        <authorList>
            <person name="Wang H."/>
            <person name="Zen W."/>
            <person name="Yu H."/>
            <person name="Zhang W."/>
            <person name="Pan J."/>
            <person name="Yang C."/>
            <person name="Cui Y."/>
        </authorList>
    </citation>
    <scope>NUCLEOTIDE SEQUENCE [LARGE SCALE GENOMIC DNA]</scope>
    <source>
        <strain evidence="8 9">00-1_S85</strain>
    </source>
</reference>
<protein>
    <submittedName>
        <fullName evidence="8">Thiamine ABC transporter ATP-binding protein</fullName>
    </submittedName>
</protein>
<name>A0A0H8S806_VIBCL</name>
<organism evidence="8 9">
    <name type="scientific">Vibrio cholerae</name>
    <dbReference type="NCBI Taxonomy" id="666"/>
    <lineage>
        <taxon>Bacteria</taxon>
        <taxon>Pseudomonadati</taxon>
        <taxon>Pseudomonadota</taxon>
        <taxon>Gammaproteobacteria</taxon>
        <taxon>Vibrionales</taxon>
        <taxon>Vibrionaceae</taxon>
        <taxon>Vibrio</taxon>
    </lineage>
</organism>
<dbReference type="InterPro" id="IPR003593">
    <property type="entry name" value="AAA+_ATPase"/>
</dbReference>
<evidence type="ECO:0000256" key="2">
    <source>
        <dbReference type="ARBA" id="ARBA00022475"/>
    </source>
</evidence>
<dbReference type="NCBIfam" id="TIGR01277">
    <property type="entry name" value="thiQ"/>
    <property type="match status" value="1"/>
</dbReference>
<dbReference type="SMART" id="SM00382">
    <property type="entry name" value="AAA"/>
    <property type="match status" value="1"/>
</dbReference>
<evidence type="ECO:0000256" key="4">
    <source>
        <dbReference type="ARBA" id="ARBA00022741"/>
    </source>
</evidence>
<evidence type="ECO:0000256" key="7">
    <source>
        <dbReference type="ARBA" id="ARBA00023136"/>
    </source>
</evidence>
<dbReference type="GO" id="GO:0042626">
    <property type="term" value="F:ATPase-coupled transmembrane transporter activity"/>
    <property type="evidence" value="ECO:0007669"/>
    <property type="project" value="InterPro"/>
</dbReference>
<dbReference type="GO" id="GO:0005524">
    <property type="term" value="F:ATP binding"/>
    <property type="evidence" value="ECO:0007669"/>
    <property type="project" value="UniProtKB-KW"/>
</dbReference>
<dbReference type="PANTHER" id="PTHR42781">
    <property type="entry name" value="SPERMIDINE/PUTRESCINE IMPORT ATP-BINDING PROTEIN POTA"/>
    <property type="match status" value="1"/>
</dbReference>
<keyword evidence="3" id="KW-0997">Cell inner membrane</keyword>
<dbReference type="PROSITE" id="PS50893">
    <property type="entry name" value="ABC_TRANSPORTER_2"/>
    <property type="match status" value="1"/>
</dbReference>
<dbReference type="PANTHER" id="PTHR42781:SF1">
    <property type="entry name" value="THIAMINE IMPORT ATP-BINDING PROTEIN THIQ"/>
    <property type="match status" value="1"/>
</dbReference>
<keyword evidence="6" id="KW-1278">Translocase</keyword>
<keyword evidence="4" id="KW-0547">Nucleotide-binding</keyword>
<proteinExistence type="predicted"/>
<dbReference type="InterPro" id="IPR017871">
    <property type="entry name" value="ABC_transporter-like_CS"/>
</dbReference>
<evidence type="ECO:0000256" key="3">
    <source>
        <dbReference type="ARBA" id="ARBA00022519"/>
    </source>
</evidence>